<dbReference type="Pfam" id="PF04654">
    <property type="entry name" value="DUF599"/>
    <property type="match status" value="1"/>
</dbReference>
<name>A0A560FBC1_9PROT</name>
<feature type="transmembrane region" description="Helical" evidence="1">
    <location>
        <begin position="21"/>
        <end position="40"/>
    </location>
</feature>
<evidence type="ECO:0000313" key="3">
    <source>
        <dbReference type="Proteomes" id="UP000316545"/>
    </source>
</evidence>
<feature type="transmembrane region" description="Helical" evidence="1">
    <location>
        <begin position="124"/>
        <end position="142"/>
    </location>
</feature>
<comment type="caution">
    <text evidence="2">The sequence shown here is derived from an EMBL/GenBank/DDBJ whole genome shotgun (WGS) entry which is preliminary data.</text>
</comment>
<protein>
    <submittedName>
        <fullName evidence="2">Putative membrane protein</fullName>
    </submittedName>
</protein>
<keyword evidence="1" id="KW-0472">Membrane</keyword>
<dbReference type="AlphaFoldDB" id="A0A560FBC1"/>
<gene>
    <name evidence="2" type="ORF">FBZ88_12358</name>
</gene>
<dbReference type="PANTHER" id="PTHR31881:SF6">
    <property type="entry name" value="OS09G0494600 PROTEIN"/>
    <property type="match status" value="1"/>
</dbReference>
<evidence type="ECO:0000256" key="1">
    <source>
        <dbReference type="SAM" id="Phobius"/>
    </source>
</evidence>
<reference evidence="2 3" key="1">
    <citation type="submission" date="2019-06" db="EMBL/GenBank/DDBJ databases">
        <title>Genomic Encyclopedia of Type Strains, Phase IV (KMG-V): Genome sequencing to study the core and pangenomes of soil and plant-associated prokaryotes.</title>
        <authorList>
            <person name="Whitman W."/>
        </authorList>
    </citation>
    <scope>NUCLEOTIDE SEQUENCE [LARGE SCALE GENOMIC DNA]</scope>
    <source>
        <strain evidence="2 3">BR 11865</strain>
    </source>
</reference>
<dbReference type="Proteomes" id="UP000316545">
    <property type="component" value="Unassembled WGS sequence"/>
</dbReference>
<accession>A0A560FBC1</accession>
<dbReference type="EMBL" id="VITO01000023">
    <property type="protein sequence ID" value="TWB18902.1"/>
    <property type="molecule type" value="Genomic_DNA"/>
</dbReference>
<keyword evidence="1" id="KW-0812">Transmembrane</keyword>
<keyword evidence="1" id="KW-1133">Transmembrane helix</keyword>
<organism evidence="2 3">
    <name type="scientific">Nitrospirillum amazonense</name>
    <dbReference type="NCBI Taxonomy" id="28077"/>
    <lineage>
        <taxon>Bacteria</taxon>
        <taxon>Pseudomonadati</taxon>
        <taxon>Pseudomonadota</taxon>
        <taxon>Alphaproteobacteria</taxon>
        <taxon>Rhodospirillales</taxon>
        <taxon>Azospirillaceae</taxon>
        <taxon>Nitrospirillum</taxon>
    </lineage>
</organism>
<feature type="transmembrane region" description="Helical" evidence="1">
    <location>
        <begin position="198"/>
        <end position="226"/>
    </location>
</feature>
<dbReference type="PANTHER" id="PTHR31881">
    <property type="match status" value="1"/>
</dbReference>
<dbReference type="InterPro" id="IPR006747">
    <property type="entry name" value="DUF599"/>
</dbReference>
<keyword evidence="3" id="KW-1185">Reference proteome</keyword>
<proteinExistence type="predicted"/>
<evidence type="ECO:0000313" key="2">
    <source>
        <dbReference type="EMBL" id="TWB18902.1"/>
    </source>
</evidence>
<sequence length="261" mass="28695">MAPFPPDPTQSPPMPFDLAPLDLLALTTFFVLWGGYNVIFRLPGAPASLNLHMRTVREVWMRNMQARDTRLLDGQLLGHLIQSVSFFASTTVLLIAGDLSALVNADRLAALVEKMHVTSTASGALVEVKLFLLLGVLVYAFFQFTWAVRQYNYTCALIGAMPDATNHPPSVDVEEAADAAAALLSLAVQSFNAGVRAYYFGFAALGWFVHPLAFMASTTLVIVVLIRRHFHSRAFHAVRRFGTAVRMVLPERRQPQPPEGG</sequence>